<dbReference type="SMART" id="SM00827">
    <property type="entry name" value="PKS_AT"/>
    <property type="match status" value="1"/>
</dbReference>
<dbReference type="InterPro" id="IPR013217">
    <property type="entry name" value="Methyltransf_12"/>
</dbReference>
<dbReference type="PROSITE" id="PS00012">
    <property type="entry name" value="PHOSPHOPANTETHEINE"/>
    <property type="match status" value="1"/>
</dbReference>
<feature type="active site" description="Proton donor; for dehydratase activity" evidence="8">
    <location>
        <position position="1278"/>
    </location>
</feature>
<dbReference type="Pfam" id="PF00550">
    <property type="entry name" value="PP-binding"/>
    <property type="match status" value="1"/>
</dbReference>
<dbReference type="InterPro" id="IPR016035">
    <property type="entry name" value="Acyl_Trfase/lysoPLipase"/>
</dbReference>
<dbReference type="InterPro" id="IPR057326">
    <property type="entry name" value="KR_dom"/>
</dbReference>
<dbReference type="InterPro" id="IPR020807">
    <property type="entry name" value="PKS_DH"/>
</dbReference>
<dbReference type="Pfam" id="PF21089">
    <property type="entry name" value="PKS_DH_N"/>
    <property type="match status" value="1"/>
</dbReference>
<dbReference type="SUPFAM" id="SSF55048">
    <property type="entry name" value="Probable ACP-binding domain of malonyl-CoA ACP transacylase"/>
    <property type="match status" value="1"/>
</dbReference>
<comment type="caution">
    <text evidence="13">The sequence shown here is derived from an EMBL/GenBank/DDBJ whole genome shotgun (WGS) entry which is preliminary data.</text>
</comment>
<feature type="region of interest" description="C-terminal hotdog fold" evidence="8">
    <location>
        <begin position="1217"/>
        <end position="1368"/>
    </location>
</feature>
<dbReference type="InterPro" id="IPR014031">
    <property type="entry name" value="Ketoacyl_synth_C"/>
</dbReference>
<dbReference type="PANTHER" id="PTHR43775:SF29">
    <property type="entry name" value="ASPERFURANONE POLYKETIDE SYNTHASE AFOG-RELATED"/>
    <property type="match status" value="1"/>
</dbReference>
<dbReference type="Gene3D" id="3.90.180.10">
    <property type="entry name" value="Medium-chain alcohol dehydrogenases, catalytic domain"/>
    <property type="match status" value="1"/>
</dbReference>
<feature type="compositionally biased region" description="Basic and acidic residues" evidence="9">
    <location>
        <begin position="64"/>
        <end position="74"/>
    </location>
</feature>
<dbReference type="OrthoDB" id="329835at2759"/>
<dbReference type="Gene3D" id="3.40.50.720">
    <property type="entry name" value="NAD(P)-binding Rossmann-like Domain"/>
    <property type="match status" value="2"/>
</dbReference>
<proteinExistence type="predicted"/>
<dbReference type="Pfam" id="PF02801">
    <property type="entry name" value="Ketoacyl-synt_C"/>
    <property type="match status" value="1"/>
</dbReference>
<feature type="domain" description="Ketosynthase family 3 (KS3)" evidence="11">
    <location>
        <begin position="95"/>
        <end position="525"/>
    </location>
</feature>
<dbReference type="InterPro" id="IPR042104">
    <property type="entry name" value="PKS_dehydratase_sf"/>
</dbReference>
<dbReference type="SUPFAM" id="SSF52151">
    <property type="entry name" value="FabD/lysophospholipase-like"/>
    <property type="match status" value="1"/>
</dbReference>
<dbReference type="Gene3D" id="3.10.129.110">
    <property type="entry name" value="Polyketide synthase dehydratase"/>
    <property type="match status" value="1"/>
</dbReference>
<dbReference type="SUPFAM" id="SSF53335">
    <property type="entry name" value="S-adenosyl-L-methionine-dependent methyltransferases"/>
    <property type="match status" value="1"/>
</dbReference>
<sequence>MVVNDVFSASHLRNGDEHVVHGADPLILPTQGGLLTEQELTSLPANVTAKESSQSDIRTPHGHPNGDLHQEHGHKQPATTGRGPVTQSLHPKVDLEPLAIIGMAFQFPDGSTTEEDFWDMLVEKRCASREYPKERLNIDAFHSADTKKPGSIHSKNAHFLEKNIYDFDPAFFSISPADAKGMDPCQRTLLETTYHALEDSGLSLTNVSGSKTSVHVGCFSSDHMISAFRDSERMPKYAATGVSSAMLSNRLSWFFNLHGPSITLDTACSSGMVALDLACQGLWSGQTNMAIVAASNLNLSPELNISLSNMGFLSPDGRCFSFDHRANGYARGEGVATLVIKPLSKAIESGNQIRALIRSIGSNQDGRTNGGITQPSRAMQAELIRETYRRAGADLDMSKTRFFEAHGTGTAIGDPTEAQAIGECFREHRSDNEPLFVGAVKSNIGHTEGTSGLAGIIKAVLALEKGIIPPNTNFECLNPEIDGEFYRLVFPQECIEWPSVPGEIRRASVNSFGFGGANAHVVLDDARSYLQAHHLRGKHRTIPAKHAFAVAHTNGDTTQVVSKNGRDTFVPQLLVFSAFDKGGMERQSGAHSAYIKRFRGCYPPDFFSNYAFTLATCRTMHTWKSFCILENHNDGENLERLLEHGPASSASLLNLGLLFTGQGAQWHGMGRELLSNTIFAESVSRSQQYLSELGCGWSIVSRLTDDKFSRFIGEAQYSQVLTTVVQLALVDLISYFGIAPSVAVGHSSGEIAAAYSAGLISHCSAIKISYFRGFLGSELENAPGVKWGMAAIGFSKEDVEQEFHMLWGGNSSIVVSCINSPSTVTVSGPETDLDVLVSRMISRDIFSRKLRVKLGYHSPQMRLISARYLEMLGTLDPGSPSGSPKPLMVSSVTGDVVDRETVCSGAYWVENMVSVVNFLGAIERCTQFPTTTKVWKTLGSNRTNHLHVQGWFEVGPHPALQGPIREILTPISGIKEVRYTSALVRGKSAASTILKAAGYLHCHSFRVNLANVTTLGMRKEEIESRTMSDVPFYQFKHDIRYWDESAMNINFRLRPYGSNALLGTRIGDPNPFEAEWRFLIQEDDMPWIRDHKVNGAVLYPAAGMLTMAIEATRQLSSQSPLEALQLEDVSIPAPIVIPATGEQVEVRFHLSSSHERAEVHNFRIFLCKPDTSHEMVCHGKVRRIVQRAKSEVDNGRDTREGAAQLESEYDDISVSCTHEISADKLYRAFGEKLGLEYGPAFQALRRVHFDNAGHAIASLVDYEAGPSSSFVIHPTRLDSMFQLCFPATRSMDELETMVPTHIRRLWVPVSSSSQHSSYQHEKAVYATAKSALRRNATFSIRAIETSTKRAIVEVDGLQLTSISNKSEKVKTLADASYVCGHMDWRVDLDTLDCEDMRRFCEEARPARPAPKQRFQAITNLCLHFGAQTLTEVAEDEIIPSMKKYATWFRGHLERTPMSPKMTPEAVEQLCASLLPSTSVELQITIGQQLANILRGEVDPLQLFFTDEGKMTKFYAEAMEDATSQMPLRRYLDSLTHKTPNLNFLEVGAGTGGSTTEIMKTIGNSATSVAFEHYTYTDISPSFFEQAQERFAALNHRMTYRTLDVERDPIPQGYEAGAYDVIIADNVLHATKDLCRTLRHVHSLLKPGGKLIMRELTAPHEVQTGYIFGLLPGWWLGTEKTRQLSPVIDVQTWGQVMHGCGFSGADLVLPDYPGGECSQLSFIVSTAVHPPVSLLEAPVPASIPPKFIVDPSSDYQSALATSITLSLGCYRQIPDMMSLADAASLATREAFAHEFIFLNETEAPIVHCMEELTFTTIKAVLASARSILWVKQGGGGGSPSNPEYAASDGLCRVSRNENPRVGLVTLALETSSLENAPHVAKIFQRMHDKSTVETEFKMIQGRPHINRVRRAKYLDEHIFKRTARPVVHQKASGQRLRIGIRVPGLLDTIEYTQDQIDNSMLPAEEIEIEIKAIGINYKDLITLLGQGKSDSLGCEYTGVVLATGSRVVGINTGDRVAGIPNEQAIQTYSRAHVKNVVRIPENLTFAEAAAIPVAYCTAYYSLVEVARLQPGEAVLIHSAAGGTGQAMIQVAQWIGATVYATVSDVRKKTLLMDVYGLSESHIFSSRDASFATGVERSTKVGVDVVINSLSGTLMEASWSCVAPFGRFVEIGLKDAHLRRNLPMHTFTKNVSFSSVDMELIFLRKDHMCERLLREVFDLFAQGTLKVAQPQLYSLGEIQEAFRYLQSGKSSGKMVVEVGTEDVLPIVQGQYSSYRLREDASYIIAGGLGSIGRSIARWLVSRGAKNLILLSRSGPKQDDEQLQCMLADIRRAGVKVECPVCDIAERSVLEKAIKDLSTKMPPIKGCIQAAMVLHDATLSTMSIAEWKTAVRPKVDGSWNLHLALPSGMDFFVLLSSVAGIFGNGGQANYASGNTYEDALAAFRASQGESAISLDIGYVLEDGFEAKSKASLDRISTFLKLRPSSMSEIIAMLDYYCQPGLLPTANQSQVITGLELPADMQSKGHEVPSVMHNPLFRHLFQVESSSAPIRESATRQQMSVKSALVSASSTEEGGRIIAEALKEKLTRVLGVPHEHIDIGDSLVSYGVDSLVGLELRNWLMKETDADLAVFDILSGSTLEEIGQTAAARSLLRNKE</sequence>
<dbReference type="SMART" id="SM00823">
    <property type="entry name" value="PKS_PP"/>
    <property type="match status" value="1"/>
</dbReference>
<dbReference type="SMART" id="SM00829">
    <property type="entry name" value="PKS_ER"/>
    <property type="match status" value="1"/>
</dbReference>
<evidence type="ECO:0000256" key="2">
    <source>
        <dbReference type="ARBA" id="ARBA00022553"/>
    </source>
</evidence>
<dbReference type="GO" id="GO:0031177">
    <property type="term" value="F:phosphopantetheine binding"/>
    <property type="evidence" value="ECO:0007669"/>
    <property type="project" value="InterPro"/>
</dbReference>
<dbReference type="Gene3D" id="3.40.47.10">
    <property type="match status" value="1"/>
</dbReference>
<dbReference type="Gene3D" id="3.40.366.10">
    <property type="entry name" value="Malonyl-Coenzyme A Acyl Carrier Protein, domain 2"/>
    <property type="match status" value="1"/>
</dbReference>
<dbReference type="InterPro" id="IPR014030">
    <property type="entry name" value="Ketoacyl_synth_N"/>
</dbReference>
<dbReference type="GO" id="GO:0004315">
    <property type="term" value="F:3-oxoacyl-[acyl-carrier-protein] synthase activity"/>
    <property type="evidence" value="ECO:0007669"/>
    <property type="project" value="InterPro"/>
</dbReference>
<dbReference type="InterPro" id="IPR014043">
    <property type="entry name" value="Acyl_transferase_dom"/>
</dbReference>
<dbReference type="InterPro" id="IPR006162">
    <property type="entry name" value="Ppantetheine_attach_site"/>
</dbReference>
<evidence type="ECO:0000259" key="11">
    <source>
        <dbReference type="PROSITE" id="PS52004"/>
    </source>
</evidence>
<protein>
    <submittedName>
        <fullName evidence="13">Reducing type I polyketide synthase</fullName>
    </submittedName>
</protein>
<dbReference type="InterPro" id="IPR011032">
    <property type="entry name" value="GroES-like_sf"/>
</dbReference>
<evidence type="ECO:0000313" key="14">
    <source>
        <dbReference type="Proteomes" id="UP000799764"/>
    </source>
</evidence>
<dbReference type="InterPro" id="IPR036736">
    <property type="entry name" value="ACP-like_sf"/>
</dbReference>
<name>A0A9P4UAE1_9PLEO</name>
<dbReference type="InterPro" id="IPR009081">
    <property type="entry name" value="PP-bd_ACP"/>
</dbReference>
<dbReference type="Pfam" id="PF08240">
    <property type="entry name" value="ADH_N"/>
    <property type="match status" value="1"/>
</dbReference>
<dbReference type="PROSITE" id="PS52019">
    <property type="entry name" value="PKS_MFAS_DH"/>
    <property type="match status" value="1"/>
</dbReference>
<gene>
    <name evidence="13" type="ORF">P171DRAFT_391570</name>
</gene>
<keyword evidence="2" id="KW-0597">Phosphoprotein</keyword>
<dbReference type="CDD" id="cd00833">
    <property type="entry name" value="PKS"/>
    <property type="match status" value="1"/>
</dbReference>
<dbReference type="InterPro" id="IPR001227">
    <property type="entry name" value="Ac_transferase_dom_sf"/>
</dbReference>
<feature type="domain" description="Carrier" evidence="10">
    <location>
        <begin position="2569"/>
        <end position="2646"/>
    </location>
</feature>
<dbReference type="InterPro" id="IPR020841">
    <property type="entry name" value="PKS_Beta-ketoAc_synthase_dom"/>
</dbReference>
<dbReference type="SUPFAM" id="SSF50129">
    <property type="entry name" value="GroES-like"/>
    <property type="match status" value="1"/>
</dbReference>
<feature type="active site" description="Proton acceptor; for dehydratase activity" evidence="8">
    <location>
        <position position="1091"/>
    </location>
</feature>
<evidence type="ECO:0000256" key="8">
    <source>
        <dbReference type="PROSITE-ProRule" id="PRU01363"/>
    </source>
</evidence>
<dbReference type="InterPro" id="IPR016036">
    <property type="entry name" value="Malonyl_transacylase_ACP-bd"/>
</dbReference>
<dbReference type="InterPro" id="IPR013154">
    <property type="entry name" value="ADH-like_N"/>
</dbReference>
<dbReference type="SUPFAM" id="SSF51735">
    <property type="entry name" value="NAD(P)-binding Rossmann-fold domains"/>
    <property type="match status" value="2"/>
</dbReference>
<keyword evidence="4" id="KW-0521">NADP</keyword>
<dbReference type="InterPro" id="IPR018201">
    <property type="entry name" value="Ketoacyl_synth_AS"/>
</dbReference>
<dbReference type="InterPro" id="IPR036291">
    <property type="entry name" value="NAD(P)-bd_dom_sf"/>
</dbReference>
<keyword evidence="5" id="KW-0560">Oxidoreductase</keyword>
<keyword evidence="6" id="KW-0511">Multifunctional enzyme</keyword>
<feature type="compositionally biased region" description="Polar residues" evidence="9">
    <location>
        <begin position="47"/>
        <end position="57"/>
    </location>
</feature>
<evidence type="ECO:0000256" key="1">
    <source>
        <dbReference type="ARBA" id="ARBA00022450"/>
    </source>
</evidence>
<dbReference type="GO" id="GO:0016491">
    <property type="term" value="F:oxidoreductase activity"/>
    <property type="evidence" value="ECO:0007669"/>
    <property type="project" value="UniProtKB-KW"/>
</dbReference>
<keyword evidence="1" id="KW-0596">Phosphopantetheine</keyword>
<organism evidence="13 14">
    <name type="scientific">Karstenula rhodostoma CBS 690.94</name>
    <dbReference type="NCBI Taxonomy" id="1392251"/>
    <lineage>
        <taxon>Eukaryota</taxon>
        <taxon>Fungi</taxon>
        <taxon>Dikarya</taxon>
        <taxon>Ascomycota</taxon>
        <taxon>Pezizomycotina</taxon>
        <taxon>Dothideomycetes</taxon>
        <taxon>Pleosporomycetidae</taxon>
        <taxon>Pleosporales</taxon>
        <taxon>Massarineae</taxon>
        <taxon>Didymosphaeriaceae</taxon>
        <taxon>Karstenula</taxon>
    </lineage>
</organism>
<evidence type="ECO:0000259" key="10">
    <source>
        <dbReference type="PROSITE" id="PS50075"/>
    </source>
</evidence>
<evidence type="ECO:0000313" key="13">
    <source>
        <dbReference type="EMBL" id="KAF2441997.1"/>
    </source>
</evidence>
<dbReference type="PROSITE" id="PS00606">
    <property type="entry name" value="KS3_1"/>
    <property type="match status" value="1"/>
</dbReference>
<dbReference type="GO" id="GO:0004312">
    <property type="term" value="F:fatty acid synthase activity"/>
    <property type="evidence" value="ECO:0007669"/>
    <property type="project" value="TreeGrafter"/>
</dbReference>
<dbReference type="Pfam" id="PF14765">
    <property type="entry name" value="PS-DH"/>
    <property type="match status" value="1"/>
</dbReference>
<dbReference type="CDD" id="cd05195">
    <property type="entry name" value="enoyl_red"/>
    <property type="match status" value="1"/>
</dbReference>
<feature type="region of interest" description="N-terminal hotdog fold" evidence="8">
    <location>
        <begin position="1059"/>
        <end position="1190"/>
    </location>
</feature>
<evidence type="ECO:0000256" key="5">
    <source>
        <dbReference type="ARBA" id="ARBA00023002"/>
    </source>
</evidence>
<dbReference type="Pfam" id="PF08659">
    <property type="entry name" value="KR"/>
    <property type="match status" value="1"/>
</dbReference>
<dbReference type="Pfam" id="PF00109">
    <property type="entry name" value="ketoacyl-synt"/>
    <property type="match status" value="1"/>
</dbReference>
<dbReference type="GO" id="GO:0006633">
    <property type="term" value="P:fatty acid biosynthetic process"/>
    <property type="evidence" value="ECO:0007669"/>
    <property type="project" value="InterPro"/>
</dbReference>
<dbReference type="Pfam" id="PF08242">
    <property type="entry name" value="Methyltransf_12"/>
    <property type="match status" value="1"/>
</dbReference>
<dbReference type="EMBL" id="MU001504">
    <property type="protein sequence ID" value="KAF2441997.1"/>
    <property type="molecule type" value="Genomic_DNA"/>
</dbReference>
<keyword evidence="7" id="KW-0012">Acyltransferase</keyword>
<dbReference type="SUPFAM" id="SSF53901">
    <property type="entry name" value="Thiolase-like"/>
    <property type="match status" value="1"/>
</dbReference>
<dbReference type="PROSITE" id="PS50075">
    <property type="entry name" value="CARRIER"/>
    <property type="match status" value="1"/>
</dbReference>
<dbReference type="InterPro" id="IPR049900">
    <property type="entry name" value="PKS_mFAS_DH"/>
</dbReference>
<evidence type="ECO:0000256" key="3">
    <source>
        <dbReference type="ARBA" id="ARBA00022679"/>
    </source>
</evidence>
<dbReference type="SMART" id="SM00826">
    <property type="entry name" value="PKS_DH"/>
    <property type="match status" value="1"/>
</dbReference>
<dbReference type="Gene3D" id="1.10.1200.10">
    <property type="entry name" value="ACP-like"/>
    <property type="match status" value="1"/>
</dbReference>
<dbReference type="Pfam" id="PF13602">
    <property type="entry name" value="ADH_zinc_N_2"/>
    <property type="match status" value="1"/>
</dbReference>
<dbReference type="InterPro" id="IPR020806">
    <property type="entry name" value="PKS_PP-bd"/>
</dbReference>
<feature type="region of interest" description="Disordered" evidence="9">
    <location>
        <begin position="47"/>
        <end position="89"/>
    </location>
</feature>
<keyword evidence="14" id="KW-1185">Reference proteome</keyword>
<dbReference type="InterPro" id="IPR020843">
    <property type="entry name" value="ER"/>
</dbReference>
<dbReference type="PANTHER" id="PTHR43775">
    <property type="entry name" value="FATTY ACID SYNTHASE"/>
    <property type="match status" value="1"/>
</dbReference>
<evidence type="ECO:0000256" key="6">
    <source>
        <dbReference type="ARBA" id="ARBA00023268"/>
    </source>
</evidence>
<dbReference type="SUPFAM" id="SSF47336">
    <property type="entry name" value="ACP-like"/>
    <property type="match status" value="1"/>
</dbReference>
<dbReference type="InterPro" id="IPR013968">
    <property type="entry name" value="PKS_KR"/>
</dbReference>
<dbReference type="InterPro" id="IPR029063">
    <property type="entry name" value="SAM-dependent_MTases_sf"/>
</dbReference>
<dbReference type="PROSITE" id="PS52004">
    <property type="entry name" value="KS3_2"/>
    <property type="match status" value="1"/>
</dbReference>
<evidence type="ECO:0000256" key="7">
    <source>
        <dbReference type="ARBA" id="ARBA00023315"/>
    </source>
</evidence>
<dbReference type="CDD" id="cd02440">
    <property type="entry name" value="AdoMet_MTases"/>
    <property type="match status" value="1"/>
</dbReference>
<dbReference type="GO" id="GO:0044550">
    <property type="term" value="P:secondary metabolite biosynthetic process"/>
    <property type="evidence" value="ECO:0007669"/>
    <property type="project" value="TreeGrafter"/>
</dbReference>
<dbReference type="Pfam" id="PF00698">
    <property type="entry name" value="Acyl_transf_1"/>
    <property type="match status" value="1"/>
</dbReference>
<evidence type="ECO:0000259" key="12">
    <source>
        <dbReference type="PROSITE" id="PS52019"/>
    </source>
</evidence>
<evidence type="ECO:0000256" key="9">
    <source>
        <dbReference type="SAM" id="MobiDB-lite"/>
    </source>
</evidence>
<dbReference type="Gene3D" id="3.40.50.150">
    <property type="entry name" value="Vaccinia Virus protein VP39"/>
    <property type="match status" value="1"/>
</dbReference>
<feature type="domain" description="PKS/mFAS DH" evidence="12">
    <location>
        <begin position="1059"/>
        <end position="1368"/>
    </location>
</feature>
<reference evidence="13" key="1">
    <citation type="journal article" date="2020" name="Stud. Mycol.">
        <title>101 Dothideomycetes genomes: a test case for predicting lifestyles and emergence of pathogens.</title>
        <authorList>
            <person name="Haridas S."/>
            <person name="Albert R."/>
            <person name="Binder M."/>
            <person name="Bloem J."/>
            <person name="Labutti K."/>
            <person name="Salamov A."/>
            <person name="Andreopoulos B."/>
            <person name="Baker S."/>
            <person name="Barry K."/>
            <person name="Bills G."/>
            <person name="Bluhm B."/>
            <person name="Cannon C."/>
            <person name="Castanera R."/>
            <person name="Culley D."/>
            <person name="Daum C."/>
            <person name="Ezra D."/>
            <person name="Gonzalez J."/>
            <person name="Henrissat B."/>
            <person name="Kuo A."/>
            <person name="Liang C."/>
            <person name="Lipzen A."/>
            <person name="Lutzoni F."/>
            <person name="Magnuson J."/>
            <person name="Mondo S."/>
            <person name="Nolan M."/>
            <person name="Ohm R."/>
            <person name="Pangilinan J."/>
            <person name="Park H.-J."/>
            <person name="Ramirez L."/>
            <person name="Alfaro M."/>
            <person name="Sun H."/>
            <person name="Tritt A."/>
            <person name="Yoshinaga Y."/>
            <person name="Zwiers L.-H."/>
            <person name="Turgeon B."/>
            <person name="Goodwin S."/>
            <person name="Spatafora J."/>
            <person name="Crous P."/>
            <person name="Grigoriev I."/>
        </authorList>
    </citation>
    <scope>NUCLEOTIDE SEQUENCE</scope>
    <source>
        <strain evidence="13">CBS 690.94</strain>
    </source>
</reference>
<evidence type="ECO:0000256" key="4">
    <source>
        <dbReference type="ARBA" id="ARBA00022857"/>
    </source>
</evidence>
<dbReference type="Proteomes" id="UP000799764">
    <property type="component" value="Unassembled WGS sequence"/>
</dbReference>
<dbReference type="SMART" id="SM00822">
    <property type="entry name" value="PKS_KR"/>
    <property type="match status" value="1"/>
</dbReference>
<dbReference type="InterPro" id="IPR049552">
    <property type="entry name" value="PKS_DH_N"/>
</dbReference>
<dbReference type="InterPro" id="IPR050091">
    <property type="entry name" value="PKS_NRPS_Biosynth_Enz"/>
</dbReference>
<dbReference type="SMART" id="SM00825">
    <property type="entry name" value="PKS_KS"/>
    <property type="match status" value="1"/>
</dbReference>
<keyword evidence="3" id="KW-0808">Transferase</keyword>
<dbReference type="InterPro" id="IPR049551">
    <property type="entry name" value="PKS_DH_C"/>
</dbReference>
<accession>A0A9P4UAE1</accession>
<dbReference type="InterPro" id="IPR016039">
    <property type="entry name" value="Thiolase-like"/>
</dbReference>